<evidence type="ECO:0000313" key="2">
    <source>
        <dbReference type="EMBL" id="MFD2739909.1"/>
    </source>
</evidence>
<feature type="transmembrane region" description="Helical" evidence="1">
    <location>
        <begin position="62"/>
        <end position="85"/>
    </location>
</feature>
<keyword evidence="3" id="KW-1185">Reference proteome</keyword>
<dbReference type="EMBL" id="JBHUMP010000007">
    <property type="protein sequence ID" value="MFD2739909.1"/>
    <property type="molecule type" value="Genomic_DNA"/>
</dbReference>
<name>A0ABW5U264_9RHOB</name>
<accession>A0ABW5U264</accession>
<reference evidence="3" key="1">
    <citation type="journal article" date="2019" name="Int. J. Syst. Evol. Microbiol.">
        <title>The Global Catalogue of Microorganisms (GCM) 10K type strain sequencing project: providing services to taxonomists for standard genome sequencing and annotation.</title>
        <authorList>
            <consortium name="The Broad Institute Genomics Platform"/>
            <consortium name="The Broad Institute Genome Sequencing Center for Infectious Disease"/>
            <person name="Wu L."/>
            <person name="Ma J."/>
        </authorList>
    </citation>
    <scope>NUCLEOTIDE SEQUENCE [LARGE SCALE GENOMIC DNA]</scope>
    <source>
        <strain evidence="3">TISTR 2562</strain>
    </source>
</reference>
<keyword evidence="1" id="KW-1133">Transmembrane helix</keyword>
<keyword evidence="1" id="KW-0472">Membrane</keyword>
<gene>
    <name evidence="2" type="ORF">ACFSUD_10040</name>
</gene>
<sequence length="100" mass="10864">MDRGPLFLERRSYRRRRMLDALRFLPFLGLGLWMLPLLWPVAAPLSPPAPGLSGALDPEAAGALATSVTLKYVFGIWAALILAALGLKRRGNNPAAAGRR</sequence>
<evidence type="ECO:0000313" key="3">
    <source>
        <dbReference type="Proteomes" id="UP001597474"/>
    </source>
</evidence>
<protein>
    <submittedName>
        <fullName evidence="2">Uncharacterized protein</fullName>
    </submittedName>
</protein>
<dbReference type="RefSeq" id="WP_386373965.1">
    <property type="nucleotide sequence ID" value="NZ_JBHUMP010000007.1"/>
</dbReference>
<evidence type="ECO:0000256" key="1">
    <source>
        <dbReference type="SAM" id="Phobius"/>
    </source>
</evidence>
<dbReference type="Proteomes" id="UP001597474">
    <property type="component" value="Unassembled WGS sequence"/>
</dbReference>
<feature type="transmembrane region" description="Helical" evidence="1">
    <location>
        <begin position="21"/>
        <end position="42"/>
    </location>
</feature>
<proteinExistence type="predicted"/>
<comment type="caution">
    <text evidence="2">The sequence shown here is derived from an EMBL/GenBank/DDBJ whole genome shotgun (WGS) entry which is preliminary data.</text>
</comment>
<organism evidence="2 3">
    <name type="scientific">Sulfitobacter aestuarii</name>
    <dbReference type="NCBI Taxonomy" id="2161676"/>
    <lineage>
        <taxon>Bacteria</taxon>
        <taxon>Pseudomonadati</taxon>
        <taxon>Pseudomonadota</taxon>
        <taxon>Alphaproteobacteria</taxon>
        <taxon>Rhodobacterales</taxon>
        <taxon>Roseobacteraceae</taxon>
        <taxon>Sulfitobacter</taxon>
    </lineage>
</organism>
<keyword evidence="1" id="KW-0812">Transmembrane</keyword>